<comment type="caution">
    <text evidence="4">The sequence shown here is derived from an EMBL/GenBank/DDBJ whole genome shotgun (WGS) entry which is preliminary data.</text>
</comment>
<organism evidence="4 5">
    <name type="scientific">Candidatus Wallbacteria bacterium GWC2_49_35</name>
    <dbReference type="NCBI Taxonomy" id="1817813"/>
    <lineage>
        <taxon>Bacteria</taxon>
        <taxon>Candidatus Walliibacteriota</taxon>
    </lineage>
</organism>
<feature type="transmembrane region" description="Helical" evidence="3">
    <location>
        <begin position="196"/>
        <end position="214"/>
    </location>
</feature>
<dbReference type="AlphaFoldDB" id="A0A1F7WDR6"/>
<evidence type="ECO:0000256" key="2">
    <source>
        <dbReference type="SAM" id="MobiDB-lite"/>
    </source>
</evidence>
<dbReference type="Proteomes" id="UP000178735">
    <property type="component" value="Unassembled WGS sequence"/>
</dbReference>
<keyword evidence="3" id="KW-0472">Membrane</keyword>
<keyword evidence="3" id="KW-0812">Transmembrane</keyword>
<evidence type="ECO:0000313" key="4">
    <source>
        <dbReference type="EMBL" id="OGM00956.1"/>
    </source>
</evidence>
<gene>
    <name evidence="4" type="ORF">A2008_09900</name>
</gene>
<dbReference type="InterPro" id="IPR011042">
    <property type="entry name" value="6-blade_b-propeller_TolB-like"/>
</dbReference>
<accession>A0A1F7WDR6</accession>
<name>A0A1F7WDR6_9BACT</name>
<evidence type="ECO:0000256" key="1">
    <source>
        <dbReference type="ARBA" id="ARBA00009820"/>
    </source>
</evidence>
<dbReference type="PANTHER" id="PTHR36842">
    <property type="entry name" value="PROTEIN TOLB HOMOLOG"/>
    <property type="match status" value="1"/>
</dbReference>
<evidence type="ECO:0000313" key="5">
    <source>
        <dbReference type="Proteomes" id="UP000178735"/>
    </source>
</evidence>
<feature type="transmembrane region" description="Helical" evidence="3">
    <location>
        <begin position="324"/>
        <end position="341"/>
    </location>
</feature>
<sequence length="749" mass="83011">MEQQPVIDLQKLIGLINDPSAKIKIDGLRAIDNIKDWSVYSVSEIKQLFEILDQNINYPRSDVRLHVEHAHTRVKKALSELMTSNPLDFASSISEELVSDEEPDAASKSHGGRHSAPAAKNVKSYARENLDNSSSAIASSVETVESSGGNESPEPPPDAPTSREAKNAAMKSKASSKPKPQMIVVYASPESRLAKYFLTLVSIAVFAVFLFVAYPQITANTDAGKIAMGMTAAYLFFLLCPVTYVSSGTKIRIALISLIGTVFYLCFASGLGVDFQLAERLKQLNLSPMPETFNLNEFIIKISILLTIVSATIIFLADDHLGRGFRIFLFMLGAYSMASIGENLMTSAGVKEIFLENGGVGQKIPFIYLKPFYFAANIFLPVCLITLAFEFLSDLFEFSFRKLFTTFTSAVLIAGSCAFFFYYLNDFSVVNVSNIVFAQTINIDKISSSDFYGSVHMFIAQKGDIKESVLDRLRVARAEIYANTEVEPENKAPEKILPGPLKNPCISPNGYYLAFVSYDGKKSDIMFYNLKTRGETKAVVDDGAFNDFPVFSPASDKIAFISNKSGADNIYVINIDKSGLKQITNTATQKSHLVWAPQRNSISYLENGALIRLPLETGKNEFNDPREKAKLLVSVAEKLVPNIKLQCDISTLKPDLVNIKYKTASKNLAEVFQEIATIMISAVKVFEETSGIEKICVSVSYFNDRIEITTFPAIIKQNLEDVKFVNAERIKIWLKNSTVYVNEKAKIFE</sequence>
<feature type="region of interest" description="Disordered" evidence="2">
    <location>
        <begin position="139"/>
        <end position="175"/>
    </location>
</feature>
<dbReference type="Gene3D" id="2.120.10.30">
    <property type="entry name" value="TolB, C-terminal domain"/>
    <property type="match status" value="1"/>
</dbReference>
<dbReference type="EMBL" id="MGFH01000246">
    <property type="protein sequence ID" value="OGM00956.1"/>
    <property type="molecule type" value="Genomic_DNA"/>
</dbReference>
<evidence type="ECO:0000256" key="3">
    <source>
        <dbReference type="SAM" id="Phobius"/>
    </source>
</evidence>
<reference evidence="4 5" key="1">
    <citation type="journal article" date="2016" name="Nat. Commun.">
        <title>Thousands of microbial genomes shed light on interconnected biogeochemical processes in an aquifer system.</title>
        <authorList>
            <person name="Anantharaman K."/>
            <person name="Brown C.T."/>
            <person name="Hug L.A."/>
            <person name="Sharon I."/>
            <person name="Castelle C.J."/>
            <person name="Probst A.J."/>
            <person name="Thomas B.C."/>
            <person name="Singh A."/>
            <person name="Wilkins M.J."/>
            <person name="Karaoz U."/>
            <person name="Brodie E.L."/>
            <person name="Williams K.H."/>
            <person name="Hubbard S.S."/>
            <person name="Banfield J.F."/>
        </authorList>
    </citation>
    <scope>NUCLEOTIDE SEQUENCE [LARGE SCALE GENOMIC DNA]</scope>
</reference>
<feature type="transmembrane region" description="Helical" evidence="3">
    <location>
        <begin position="298"/>
        <end position="317"/>
    </location>
</feature>
<feature type="region of interest" description="Disordered" evidence="2">
    <location>
        <begin position="96"/>
        <end position="120"/>
    </location>
</feature>
<dbReference type="InterPro" id="IPR011659">
    <property type="entry name" value="WD40"/>
</dbReference>
<comment type="similarity">
    <text evidence="1">Belongs to the TolB family.</text>
</comment>
<dbReference type="SUPFAM" id="SSF69304">
    <property type="entry name" value="Tricorn protease N-terminal domain"/>
    <property type="match status" value="1"/>
</dbReference>
<dbReference type="PANTHER" id="PTHR36842:SF1">
    <property type="entry name" value="PROTEIN TOLB"/>
    <property type="match status" value="1"/>
</dbReference>
<proteinExistence type="inferred from homology"/>
<feature type="transmembrane region" description="Helical" evidence="3">
    <location>
        <begin position="372"/>
        <end position="392"/>
    </location>
</feature>
<keyword evidence="3" id="KW-1133">Transmembrane helix</keyword>
<dbReference type="STRING" id="1817813.A2008_09900"/>
<protein>
    <submittedName>
        <fullName evidence="4">Uncharacterized protein</fullName>
    </submittedName>
</protein>
<feature type="transmembrane region" description="Helical" evidence="3">
    <location>
        <begin position="226"/>
        <end position="246"/>
    </location>
</feature>
<feature type="transmembrane region" description="Helical" evidence="3">
    <location>
        <begin position="404"/>
        <end position="424"/>
    </location>
</feature>
<dbReference type="Pfam" id="PF07676">
    <property type="entry name" value="PD40"/>
    <property type="match status" value="2"/>
</dbReference>
<feature type="transmembrane region" description="Helical" evidence="3">
    <location>
        <begin position="253"/>
        <end position="278"/>
    </location>
</feature>